<evidence type="ECO:0000313" key="2">
    <source>
        <dbReference type="EMBL" id="CAF1215738.1"/>
    </source>
</evidence>
<dbReference type="Proteomes" id="UP000663870">
    <property type="component" value="Unassembled WGS sequence"/>
</dbReference>
<feature type="region of interest" description="Disordered" evidence="1">
    <location>
        <begin position="1"/>
        <end position="59"/>
    </location>
</feature>
<sequence>MLTEIDCRAGKKGQEGDGRKGGRYDSSGLSGVNGRGGVYSSRSVSGQSDRKGATGSDGCAAIDADDNILETGHDKYHASVCSYTITDENKDRIYESSSDFLLQMLNGRIMMQ</sequence>
<name>A0A815SND2_9BILA</name>
<feature type="compositionally biased region" description="Low complexity" evidence="1">
    <location>
        <begin position="38"/>
        <end position="47"/>
    </location>
</feature>
<keyword evidence="4" id="KW-1185">Reference proteome</keyword>
<reference evidence="3" key="1">
    <citation type="submission" date="2021-02" db="EMBL/GenBank/DDBJ databases">
        <authorList>
            <person name="Nowell W R."/>
        </authorList>
    </citation>
    <scope>NUCLEOTIDE SEQUENCE</scope>
</reference>
<organism evidence="3 4">
    <name type="scientific">Rotaria sordida</name>
    <dbReference type="NCBI Taxonomy" id="392033"/>
    <lineage>
        <taxon>Eukaryota</taxon>
        <taxon>Metazoa</taxon>
        <taxon>Spiralia</taxon>
        <taxon>Gnathifera</taxon>
        <taxon>Rotifera</taxon>
        <taxon>Eurotatoria</taxon>
        <taxon>Bdelloidea</taxon>
        <taxon>Philodinida</taxon>
        <taxon>Philodinidae</taxon>
        <taxon>Rotaria</taxon>
    </lineage>
</organism>
<dbReference type="AlphaFoldDB" id="A0A815SND2"/>
<protein>
    <submittedName>
        <fullName evidence="3">Uncharacterized protein</fullName>
    </submittedName>
</protein>
<feature type="compositionally biased region" description="Basic and acidic residues" evidence="1">
    <location>
        <begin position="1"/>
        <end position="23"/>
    </location>
</feature>
<comment type="caution">
    <text evidence="3">The sequence shown here is derived from an EMBL/GenBank/DDBJ whole genome shotgun (WGS) entry which is preliminary data.</text>
</comment>
<evidence type="ECO:0000313" key="3">
    <source>
        <dbReference type="EMBL" id="CAF1493829.1"/>
    </source>
</evidence>
<dbReference type="Proteomes" id="UP000663854">
    <property type="component" value="Unassembled WGS sequence"/>
</dbReference>
<evidence type="ECO:0000256" key="1">
    <source>
        <dbReference type="SAM" id="MobiDB-lite"/>
    </source>
</evidence>
<dbReference type="EMBL" id="CAJNOH010001422">
    <property type="protein sequence ID" value="CAF1215738.1"/>
    <property type="molecule type" value="Genomic_DNA"/>
</dbReference>
<evidence type="ECO:0000313" key="4">
    <source>
        <dbReference type="Proteomes" id="UP000663870"/>
    </source>
</evidence>
<proteinExistence type="predicted"/>
<dbReference type="EMBL" id="CAJNOL010002373">
    <property type="protein sequence ID" value="CAF1493829.1"/>
    <property type="molecule type" value="Genomic_DNA"/>
</dbReference>
<gene>
    <name evidence="3" type="ORF">JXQ802_LOCUS40015</name>
    <name evidence="2" type="ORF">PYM288_LOCUS25612</name>
</gene>
<accession>A0A815SND2</accession>